<dbReference type="Gene3D" id="1.20.5.1930">
    <property type="match status" value="1"/>
</dbReference>
<dbReference type="PANTHER" id="PTHR24421:SF63">
    <property type="entry name" value="SENSOR HISTIDINE KINASE DESK"/>
    <property type="match status" value="1"/>
</dbReference>
<evidence type="ECO:0000313" key="7">
    <source>
        <dbReference type="Proteomes" id="UP001147700"/>
    </source>
</evidence>
<evidence type="ECO:0000259" key="5">
    <source>
        <dbReference type="Pfam" id="PF07730"/>
    </source>
</evidence>
<keyword evidence="4" id="KW-1133">Transmembrane helix</keyword>
<feature type="transmembrane region" description="Helical" evidence="4">
    <location>
        <begin position="67"/>
        <end position="85"/>
    </location>
</feature>
<evidence type="ECO:0000313" key="6">
    <source>
        <dbReference type="EMBL" id="MDA0138420.1"/>
    </source>
</evidence>
<dbReference type="PANTHER" id="PTHR24421">
    <property type="entry name" value="NITRATE/NITRITE SENSOR PROTEIN NARX-RELATED"/>
    <property type="match status" value="1"/>
</dbReference>
<feature type="domain" description="Signal transduction histidine kinase subgroup 3 dimerisation and phosphoacceptor" evidence="5">
    <location>
        <begin position="210"/>
        <end position="275"/>
    </location>
</feature>
<keyword evidence="4" id="KW-0812">Transmembrane</keyword>
<feature type="transmembrane region" description="Helical" evidence="4">
    <location>
        <begin position="166"/>
        <end position="192"/>
    </location>
</feature>
<keyword evidence="2 6" id="KW-0418">Kinase</keyword>
<sequence length="398" mass="42334">MLAGLALDAVGAAVLNVRWPRWSELSRVGRVGLYTRWSLYTVLWGFNASALLTAVVNAEDSTPVAELLGGGLVVTVCAHVALQTLLNRLPDVHPLPWPRLAPLLVASAAYVVLAELRLEGDPRGSAVLIAVASAILVFAVVPGRRILPALILVPTAVFGITGGQPISVAAGIFVSAFFVFTVRASLWLLGIVRELDDASRAKAELAVVEERLRFSRDVHDVLGRQLSTIAVQAELAATLAARGDERAAGRMLEVRTVAHEALREARELARGYRSTNFLNELEGARSLLRSAGIDVRLSVGALPRAWHEPAGWVVRESVTNVLRHSSAGCVRIAFADGELRIDNDGAHLVDGTDGSGLRGLRERLAPLGASLEAGAEGDHWIVVARFPGAGPLSSQETA</sequence>
<dbReference type="GO" id="GO:0016301">
    <property type="term" value="F:kinase activity"/>
    <property type="evidence" value="ECO:0007669"/>
    <property type="project" value="UniProtKB-KW"/>
</dbReference>
<dbReference type="InterPro" id="IPR036890">
    <property type="entry name" value="HATPase_C_sf"/>
</dbReference>
<comment type="caution">
    <text evidence="6">The sequence shown here is derived from an EMBL/GenBank/DDBJ whole genome shotgun (WGS) entry which is preliminary data.</text>
</comment>
<feature type="transmembrane region" description="Helical" evidence="4">
    <location>
        <begin position="126"/>
        <end position="146"/>
    </location>
</feature>
<feature type="transmembrane region" description="Helical" evidence="4">
    <location>
        <begin position="97"/>
        <end position="114"/>
    </location>
</feature>
<evidence type="ECO:0000256" key="4">
    <source>
        <dbReference type="SAM" id="Phobius"/>
    </source>
</evidence>
<evidence type="ECO:0000256" key="1">
    <source>
        <dbReference type="ARBA" id="ARBA00022679"/>
    </source>
</evidence>
<dbReference type="InterPro" id="IPR011712">
    <property type="entry name" value="Sig_transdc_His_kin_sub3_dim/P"/>
</dbReference>
<keyword evidence="7" id="KW-1185">Reference proteome</keyword>
<dbReference type="EMBL" id="JAPCID010000016">
    <property type="protein sequence ID" value="MDA0138420.1"/>
    <property type="molecule type" value="Genomic_DNA"/>
</dbReference>
<evidence type="ECO:0000256" key="3">
    <source>
        <dbReference type="ARBA" id="ARBA00023012"/>
    </source>
</evidence>
<keyword evidence="4" id="KW-0472">Membrane</keyword>
<protein>
    <submittedName>
        <fullName evidence="6">Histidine kinase</fullName>
    </submittedName>
</protein>
<feature type="transmembrane region" description="Helical" evidence="4">
    <location>
        <begin position="36"/>
        <end position="55"/>
    </location>
</feature>
<keyword evidence="1" id="KW-0808">Transferase</keyword>
<organism evidence="6 7">
    <name type="scientific">Solirubrobacter deserti</name>
    <dbReference type="NCBI Taxonomy" id="2282478"/>
    <lineage>
        <taxon>Bacteria</taxon>
        <taxon>Bacillati</taxon>
        <taxon>Actinomycetota</taxon>
        <taxon>Thermoleophilia</taxon>
        <taxon>Solirubrobacterales</taxon>
        <taxon>Solirubrobacteraceae</taxon>
        <taxon>Solirubrobacter</taxon>
    </lineage>
</organism>
<dbReference type="RefSeq" id="WP_202958429.1">
    <property type="nucleotide sequence ID" value="NZ_JAPCID010000016.1"/>
</dbReference>
<dbReference type="Pfam" id="PF07730">
    <property type="entry name" value="HisKA_3"/>
    <property type="match status" value="1"/>
</dbReference>
<accession>A0ABT4RIP1</accession>
<dbReference type="CDD" id="cd16917">
    <property type="entry name" value="HATPase_UhpB-NarQ-NarX-like"/>
    <property type="match status" value="1"/>
</dbReference>
<proteinExistence type="predicted"/>
<gene>
    <name evidence="6" type="ORF">OJ962_13035</name>
</gene>
<dbReference type="InterPro" id="IPR050482">
    <property type="entry name" value="Sensor_HK_TwoCompSys"/>
</dbReference>
<evidence type="ECO:0000256" key="2">
    <source>
        <dbReference type="ARBA" id="ARBA00022777"/>
    </source>
</evidence>
<keyword evidence="3" id="KW-0902">Two-component regulatory system</keyword>
<dbReference type="Proteomes" id="UP001147700">
    <property type="component" value="Unassembled WGS sequence"/>
</dbReference>
<reference evidence="6" key="1">
    <citation type="submission" date="2022-10" db="EMBL/GenBank/DDBJ databases">
        <title>The WGS of Solirubrobacter sp. CPCC 204708.</title>
        <authorList>
            <person name="Jiang Z."/>
        </authorList>
    </citation>
    <scope>NUCLEOTIDE SEQUENCE</scope>
    <source>
        <strain evidence="6">CPCC 204708</strain>
    </source>
</reference>
<dbReference type="Gene3D" id="3.30.565.10">
    <property type="entry name" value="Histidine kinase-like ATPase, C-terminal domain"/>
    <property type="match status" value="1"/>
</dbReference>
<name>A0ABT4RIP1_9ACTN</name>